<reference evidence="2 3" key="1">
    <citation type="submission" date="2021-06" db="EMBL/GenBank/DDBJ databases">
        <authorList>
            <person name="Palmer J.M."/>
        </authorList>
    </citation>
    <scope>NUCLEOTIDE SEQUENCE [LARGE SCALE GENOMIC DNA]</scope>
    <source>
        <strain evidence="2 3">MEX-2019</strain>
        <tissue evidence="2">Muscle</tissue>
    </source>
</reference>
<evidence type="ECO:0000259" key="1">
    <source>
        <dbReference type="PROSITE" id="PS50041"/>
    </source>
</evidence>
<proteinExistence type="predicted"/>
<feature type="domain" description="C-type lectin" evidence="1">
    <location>
        <begin position="11"/>
        <end position="159"/>
    </location>
</feature>
<dbReference type="PANTHER" id="PTHR45784">
    <property type="entry name" value="C-TYPE LECTIN DOMAIN FAMILY 20 MEMBER A-RELATED"/>
    <property type="match status" value="1"/>
</dbReference>
<dbReference type="InterPro" id="IPR001304">
    <property type="entry name" value="C-type_lectin-like"/>
</dbReference>
<dbReference type="InterPro" id="IPR016186">
    <property type="entry name" value="C-type_lectin-like/link_sf"/>
</dbReference>
<evidence type="ECO:0000313" key="3">
    <source>
        <dbReference type="Proteomes" id="UP001311232"/>
    </source>
</evidence>
<gene>
    <name evidence="2" type="ORF">CRENBAI_005713</name>
</gene>
<organism evidence="2 3">
    <name type="scientific">Crenichthys baileyi</name>
    <name type="common">White River springfish</name>
    <dbReference type="NCBI Taxonomy" id="28760"/>
    <lineage>
        <taxon>Eukaryota</taxon>
        <taxon>Metazoa</taxon>
        <taxon>Chordata</taxon>
        <taxon>Craniata</taxon>
        <taxon>Vertebrata</taxon>
        <taxon>Euteleostomi</taxon>
        <taxon>Actinopterygii</taxon>
        <taxon>Neopterygii</taxon>
        <taxon>Teleostei</taxon>
        <taxon>Neoteleostei</taxon>
        <taxon>Acanthomorphata</taxon>
        <taxon>Ovalentaria</taxon>
        <taxon>Atherinomorphae</taxon>
        <taxon>Cyprinodontiformes</taxon>
        <taxon>Goodeidae</taxon>
        <taxon>Crenichthys</taxon>
    </lineage>
</organism>
<dbReference type="SUPFAM" id="SSF56436">
    <property type="entry name" value="C-type lectin-like"/>
    <property type="match status" value="2"/>
</dbReference>
<comment type="caution">
    <text evidence="2">The sequence shown here is derived from an EMBL/GenBank/DDBJ whole genome shotgun (WGS) entry which is preliminary data.</text>
</comment>
<evidence type="ECO:0000313" key="2">
    <source>
        <dbReference type="EMBL" id="KAK5605797.1"/>
    </source>
</evidence>
<dbReference type="Gene3D" id="3.10.100.10">
    <property type="entry name" value="Mannose-Binding Protein A, subunit A"/>
    <property type="match status" value="2"/>
</dbReference>
<dbReference type="PANTHER" id="PTHR45784:SF3">
    <property type="entry name" value="C-TYPE LECTIN DOMAIN FAMILY 4 MEMBER K-LIKE-RELATED"/>
    <property type="match status" value="1"/>
</dbReference>
<accession>A0AAV9RBD0</accession>
<dbReference type="InterPro" id="IPR016187">
    <property type="entry name" value="CTDL_fold"/>
</dbReference>
<protein>
    <recommendedName>
        <fullName evidence="1">C-type lectin domain-containing protein</fullName>
    </recommendedName>
</protein>
<dbReference type="Proteomes" id="UP001311232">
    <property type="component" value="Unassembled WGS sequence"/>
</dbReference>
<name>A0AAV9RBD0_9TELE</name>
<dbReference type="EMBL" id="JAHHUM010002156">
    <property type="protein sequence ID" value="KAK5605797.1"/>
    <property type="molecule type" value="Genomic_DNA"/>
</dbReference>
<dbReference type="CDD" id="cd00037">
    <property type="entry name" value="CLECT"/>
    <property type="match status" value="1"/>
</dbReference>
<dbReference type="AlphaFoldDB" id="A0AAV9RBD0"/>
<dbReference type="PROSITE" id="PS50041">
    <property type="entry name" value="C_TYPE_LECTIN_2"/>
    <property type="match status" value="1"/>
</dbReference>
<dbReference type="SMART" id="SM00034">
    <property type="entry name" value="CLECT"/>
    <property type="match status" value="1"/>
</dbReference>
<sequence>MAKYKVNVQQFVSSEYLYIKEENNWTEAQQYCREKHAGLATVSNMTDMKRLLNISAGGVKDAWISLDHCHDLVTITNHDEQRSVKQKAQFATTHFVWMGLHYACTLDLWFWVSDKVVSYKNWASDGLMDDCDISGAMEKGRKHQWFKRNYVERFNFIRSRKRQGK</sequence>
<keyword evidence="3" id="KW-1185">Reference proteome</keyword>